<reference evidence="2" key="2">
    <citation type="submission" date="2017-12" db="EMBL/GenBank/DDBJ databases">
        <title>Genome sequence of the Bar-tailed Godwit (Limosa lapponica baueri).</title>
        <authorList>
            <person name="Lima N.C.B."/>
            <person name="Parody-Merino A.M."/>
            <person name="Battley P.F."/>
            <person name="Fidler A.E."/>
            <person name="Prosdocimi F."/>
        </authorList>
    </citation>
    <scope>NUCLEOTIDE SEQUENCE [LARGE SCALE GENOMIC DNA]</scope>
</reference>
<dbReference type="EMBL" id="KZ506024">
    <property type="protein sequence ID" value="PKU42176.1"/>
    <property type="molecule type" value="Genomic_DNA"/>
</dbReference>
<evidence type="ECO:0000313" key="2">
    <source>
        <dbReference type="Proteomes" id="UP000233556"/>
    </source>
</evidence>
<proteinExistence type="predicted"/>
<dbReference type="AlphaFoldDB" id="A0A2I0U7Z0"/>
<evidence type="ECO:0000313" key="1">
    <source>
        <dbReference type="EMBL" id="PKU42176.1"/>
    </source>
</evidence>
<accession>A0A2I0U7Z0</accession>
<sequence length="154" mass="16837">MVAGRRAGDTVSLLEQGIQSIMDKAGKEGGNILISGFEGEKKKCKFDLVDKKQDDVVRWKVVFVREVFPGHYNDCPDAFEASGTYSAPRSSFSKVPSCNLITCIAVELKMSASPLAEAPLCVLACLEDGQRKQEIDCIDESKYPKSSTSVEQSH</sequence>
<organism evidence="1 2">
    <name type="scientific">Limosa lapponica baueri</name>
    <dbReference type="NCBI Taxonomy" id="1758121"/>
    <lineage>
        <taxon>Eukaryota</taxon>
        <taxon>Metazoa</taxon>
        <taxon>Chordata</taxon>
        <taxon>Craniata</taxon>
        <taxon>Vertebrata</taxon>
        <taxon>Euteleostomi</taxon>
        <taxon>Archelosauria</taxon>
        <taxon>Archosauria</taxon>
        <taxon>Dinosauria</taxon>
        <taxon>Saurischia</taxon>
        <taxon>Theropoda</taxon>
        <taxon>Coelurosauria</taxon>
        <taxon>Aves</taxon>
        <taxon>Neognathae</taxon>
        <taxon>Neoaves</taxon>
        <taxon>Charadriiformes</taxon>
        <taxon>Scolopacidae</taxon>
        <taxon>Limosa</taxon>
    </lineage>
</organism>
<gene>
    <name evidence="1" type="ORF">llap_7521</name>
</gene>
<reference evidence="2" key="1">
    <citation type="submission" date="2017-11" db="EMBL/GenBank/DDBJ databases">
        <authorList>
            <person name="Lima N.C."/>
            <person name="Parody-Merino A.M."/>
            <person name="Battley P.F."/>
            <person name="Fidler A.E."/>
            <person name="Prosdocimi F."/>
        </authorList>
    </citation>
    <scope>NUCLEOTIDE SEQUENCE [LARGE SCALE GENOMIC DNA]</scope>
</reference>
<keyword evidence="2" id="KW-1185">Reference proteome</keyword>
<protein>
    <submittedName>
        <fullName evidence="1">Uncharacterized protein</fullName>
    </submittedName>
</protein>
<dbReference type="Proteomes" id="UP000233556">
    <property type="component" value="Unassembled WGS sequence"/>
</dbReference>
<name>A0A2I0U7Z0_LIMLA</name>